<keyword evidence="2" id="KW-1003">Cell membrane</keyword>
<keyword evidence="3 6" id="KW-0812">Transmembrane</keyword>
<dbReference type="Proteomes" id="UP000651482">
    <property type="component" value="Unassembled WGS sequence"/>
</dbReference>
<dbReference type="Pfam" id="PF02653">
    <property type="entry name" value="BPD_transp_2"/>
    <property type="match status" value="1"/>
</dbReference>
<accession>A0A926HQS6</accession>
<dbReference type="PANTHER" id="PTHR43370:SF2">
    <property type="entry name" value="ABC TRANSPORTER PERMEASE PROTEIN"/>
    <property type="match status" value="1"/>
</dbReference>
<protein>
    <submittedName>
        <fullName evidence="7">ABC transporter permease</fullName>
    </submittedName>
</protein>
<keyword evidence="4 6" id="KW-1133">Transmembrane helix</keyword>
<evidence type="ECO:0000256" key="6">
    <source>
        <dbReference type="SAM" id="Phobius"/>
    </source>
</evidence>
<keyword evidence="5 6" id="KW-0472">Membrane</keyword>
<dbReference type="InterPro" id="IPR001851">
    <property type="entry name" value="ABC_transp_permease"/>
</dbReference>
<dbReference type="GO" id="GO:0005886">
    <property type="term" value="C:plasma membrane"/>
    <property type="evidence" value="ECO:0007669"/>
    <property type="project" value="UniProtKB-SubCell"/>
</dbReference>
<comment type="subcellular location">
    <subcellularLocation>
        <location evidence="1">Cell membrane</location>
        <topology evidence="1">Multi-pass membrane protein</topology>
    </subcellularLocation>
</comment>
<feature type="transmembrane region" description="Helical" evidence="6">
    <location>
        <begin position="274"/>
        <end position="294"/>
    </location>
</feature>
<feature type="transmembrane region" description="Helical" evidence="6">
    <location>
        <begin position="59"/>
        <end position="80"/>
    </location>
</feature>
<dbReference type="RefSeq" id="WP_249318348.1">
    <property type="nucleotide sequence ID" value="NZ_JACRSN010000003.1"/>
</dbReference>
<evidence type="ECO:0000313" key="8">
    <source>
        <dbReference type="Proteomes" id="UP000651482"/>
    </source>
</evidence>
<dbReference type="GO" id="GO:0022857">
    <property type="term" value="F:transmembrane transporter activity"/>
    <property type="evidence" value="ECO:0007669"/>
    <property type="project" value="InterPro"/>
</dbReference>
<feature type="transmembrane region" description="Helical" evidence="6">
    <location>
        <begin position="199"/>
        <end position="220"/>
    </location>
</feature>
<keyword evidence="8" id="KW-1185">Reference proteome</keyword>
<gene>
    <name evidence="7" type="ORF">IAG03_03300</name>
</gene>
<feature type="transmembrane region" description="Helical" evidence="6">
    <location>
        <begin position="147"/>
        <end position="169"/>
    </location>
</feature>
<dbReference type="PANTHER" id="PTHR43370">
    <property type="entry name" value="SUGAR ABC TRANSPORTER INTEGRAL MEMBRANE PROTEIN-RELATED"/>
    <property type="match status" value="1"/>
</dbReference>
<feature type="transmembrane region" description="Helical" evidence="6">
    <location>
        <begin position="92"/>
        <end position="112"/>
    </location>
</feature>
<comment type="caution">
    <text evidence="7">The sequence shown here is derived from an EMBL/GenBank/DDBJ whole genome shotgun (WGS) entry which is preliminary data.</text>
</comment>
<name>A0A926HQS6_9FIRM</name>
<dbReference type="AlphaFoldDB" id="A0A926HQS6"/>
<evidence type="ECO:0000256" key="5">
    <source>
        <dbReference type="ARBA" id="ARBA00023136"/>
    </source>
</evidence>
<evidence type="ECO:0000256" key="1">
    <source>
        <dbReference type="ARBA" id="ARBA00004651"/>
    </source>
</evidence>
<dbReference type="EMBL" id="JACRSN010000003">
    <property type="protein sequence ID" value="MBC8533044.1"/>
    <property type="molecule type" value="Genomic_DNA"/>
</dbReference>
<sequence length="318" mass="33696">MEMVLKFLVAAIVAGTPLLFGTVGEILNEKVGHLNLGVEGMMSIGACAGFMAGYYSNSFLVALLASFAGGAFGALIYAVLTVTFMANQNVTGLTLTIFGIGLANFVGVYALSTTENGTLKLPERIGAQIGSVHIPVLSDLPIVGELLFSYNPFVYLAIAIAIAMHLYLFRTRRGLNLQSIGENPAAADAVGIHVTRIKYLSIVIGGGICGIGGAYCSMIINGGVWISDNVGGLGWIAVALVIFARWKPAVAIGGSFIFGALRVLKYYVPKSLFAFPNAFYDMLPFLITALVLVISSIRKSKGAHIPANLGVNYFREDR</sequence>
<organism evidence="7 8">
    <name type="scientific">Yeguia hominis</name>
    <dbReference type="NCBI Taxonomy" id="2763662"/>
    <lineage>
        <taxon>Bacteria</taxon>
        <taxon>Bacillati</taxon>
        <taxon>Bacillota</taxon>
        <taxon>Clostridia</taxon>
        <taxon>Eubacteriales</taxon>
        <taxon>Yeguiaceae</taxon>
        <taxon>Yeguia</taxon>
    </lineage>
</organism>
<reference evidence="7" key="1">
    <citation type="submission" date="2020-08" db="EMBL/GenBank/DDBJ databases">
        <title>Genome public.</title>
        <authorList>
            <person name="Liu C."/>
            <person name="Sun Q."/>
        </authorList>
    </citation>
    <scope>NUCLEOTIDE SEQUENCE</scope>
    <source>
        <strain evidence="7">NSJ-40</strain>
    </source>
</reference>
<evidence type="ECO:0000313" key="7">
    <source>
        <dbReference type="EMBL" id="MBC8533044.1"/>
    </source>
</evidence>
<dbReference type="CDD" id="cd06580">
    <property type="entry name" value="TM_PBP1_transp_TpRbsC_like"/>
    <property type="match status" value="1"/>
</dbReference>
<evidence type="ECO:0000256" key="2">
    <source>
        <dbReference type="ARBA" id="ARBA00022475"/>
    </source>
</evidence>
<evidence type="ECO:0000256" key="3">
    <source>
        <dbReference type="ARBA" id="ARBA00022692"/>
    </source>
</evidence>
<evidence type="ECO:0000256" key="4">
    <source>
        <dbReference type="ARBA" id="ARBA00022989"/>
    </source>
</evidence>
<proteinExistence type="predicted"/>